<evidence type="ECO:0000313" key="3">
    <source>
        <dbReference type="Proteomes" id="UP001251870"/>
    </source>
</evidence>
<dbReference type="EMBL" id="JAVKGR010000004">
    <property type="protein sequence ID" value="MDR8019051.1"/>
    <property type="molecule type" value="Genomic_DNA"/>
</dbReference>
<organism evidence="2 3">
    <name type="scientific">Nesterenkonia aerolata</name>
    <dbReference type="NCBI Taxonomy" id="3074079"/>
    <lineage>
        <taxon>Bacteria</taxon>
        <taxon>Bacillati</taxon>
        <taxon>Actinomycetota</taxon>
        <taxon>Actinomycetes</taxon>
        <taxon>Micrococcales</taxon>
        <taxon>Micrococcaceae</taxon>
        <taxon>Nesterenkonia</taxon>
    </lineage>
</organism>
<name>A0ABU2DRE4_9MICC</name>
<dbReference type="Proteomes" id="UP001251870">
    <property type="component" value="Unassembled WGS sequence"/>
</dbReference>
<protein>
    <recommendedName>
        <fullName evidence="4">DUF1648 domain-containing protein</fullName>
    </recommendedName>
</protein>
<keyword evidence="1" id="KW-0472">Membrane</keyword>
<dbReference type="RefSeq" id="WP_310548046.1">
    <property type="nucleotide sequence ID" value="NZ_JAVKGR010000004.1"/>
</dbReference>
<feature type="transmembrane region" description="Helical" evidence="1">
    <location>
        <begin position="78"/>
        <end position="100"/>
    </location>
</feature>
<sequence length="179" mass="19169">MLRKEAYTDSDGTLVYPSVASRPQPEIQLGPVDRLLGPVSTALMIAAVAGFIGVARQAGGEVPVHFGVDGEATRTGGIWTEGTITFLLVGLVWAGLLVLARYPRVYNYPHMLTEHNVQAQYRNGVQMVLRNAAALPLILLDLVLVWGAVFPTVILTPLAVVVLLLVTAVGVVRAFRLTG</sequence>
<evidence type="ECO:0000313" key="2">
    <source>
        <dbReference type="EMBL" id="MDR8019051.1"/>
    </source>
</evidence>
<proteinExistence type="predicted"/>
<gene>
    <name evidence="2" type="ORF">RIL96_05665</name>
</gene>
<evidence type="ECO:0008006" key="4">
    <source>
        <dbReference type="Google" id="ProtNLM"/>
    </source>
</evidence>
<feature type="transmembrane region" description="Helical" evidence="1">
    <location>
        <begin position="154"/>
        <end position="175"/>
    </location>
</feature>
<feature type="transmembrane region" description="Helical" evidence="1">
    <location>
        <begin position="128"/>
        <end position="148"/>
    </location>
</feature>
<reference evidence="2 3" key="1">
    <citation type="submission" date="2023-09" db="EMBL/GenBank/DDBJ databases">
        <title>Description of three actinobacteria isolated from air of manufacturing shop in a pharmaceutical factory.</title>
        <authorList>
            <person name="Zhang D.-F."/>
        </authorList>
    </citation>
    <scope>NUCLEOTIDE SEQUENCE [LARGE SCALE GENOMIC DNA]</scope>
    <source>
        <strain evidence="2 3">LY-0111</strain>
    </source>
</reference>
<feature type="transmembrane region" description="Helical" evidence="1">
    <location>
        <begin position="35"/>
        <end position="58"/>
    </location>
</feature>
<keyword evidence="1" id="KW-1133">Transmembrane helix</keyword>
<evidence type="ECO:0000256" key="1">
    <source>
        <dbReference type="SAM" id="Phobius"/>
    </source>
</evidence>
<accession>A0ABU2DRE4</accession>
<keyword evidence="3" id="KW-1185">Reference proteome</keyword>
<comment type="caution">
    <text evidence="2">The sequence shown here is derived from an EMBL/GenBank/DDBJ whole genome shotgun (WGS) entry which is preliminary data.</text>
</comment>
<keyword evidence="1" id="KW-0812">Transmembrane</keyword>